<evidence type="ECO:0000256" key="4">
    <source>
        <dbReference type="ARBA" id="ARBA00022840"/>
    </source>
</evidence>
<dbReference type="InterPro" id="IPR004364">
    <property type="entry name" value="Aa-tRNA-synt_II"/>
</dbReference>
<keyword evidence="3" id="KW-0547">Nucleotide-binding</keyword>
<evidence type="ECO:0000259" key="6">
    <source>
        <dbReference type="Pfam" id="PF00152"/>
    </source>
</evidence>
<accession>A0A5E4GE06</accession>
<evidence type="ECO:0000313" key="7">
    <source>
        <dbReference type="EMBL" id="KAI5313352.1"/>
    </source>
</evidence>
<dbReference type="InterPro" id="IPR012340">
    <property type="entry name" value="NA-bd_OB-fold"/>
</dbReference>
<reference evidence="9" key="2">
    <citation type="journal article" date="2020" name="Plant J.">
        <title>Transposons played a major role in the diversification between the closely related almond and peach genomes: results from the almond genome sequence.</title>
        <authorList>
            <person name="Alioto T."/>
            <person name="Alexiou K.G."/>
            <person name="Bardil A."/>
            <person name="Barteri F."/>
            <person name="Castanera R."/>
            <person name="Cruz F."/>
            <person name="Dhingra A."/>
            <person name="Duval H."/>
            <person name="Fernandez I Marti A."/>
            <person name="Frias L."/>
            <person name="Galan B."/>
            <person name="Garcia J.L."/>
            <person name="Howad W."/>
            <person name="Gomez-Garrido J."/>
            <person name="Gut M."/>
            <person name="Julca I."/>
            <person name="Morata J."/>
            <person name="Puigdomenech P."/>
            <person name="Ribeca P."/>
            <person name="Rubio Cabetas M.J."/>
            <person name="Vlasova A."/>
            <person name="Wirthensohn M."/>
            <person name="Garcia-Mas J."/>
            <person name="Gabaldon T."/>
            <person name="Casacuberta J.M."/>
            <person name="Arus P."/>
        </authorList>
    </citation>
    <scope>NUCLEOTIDE SEQUENCE [LARGE SCALE GENOMIC DNA]</scope>
    <source>
        <strain evidence="9">cv. Texas</strain>
    </source>
</reference>
<dbReference type="GO" id="GO:0017101">
    <property type="term" value="C:aminoacyl-tRNA synthetase multienzyme complex"/>
    <property type="evidence" value="ECO:0007669"/>
    <property type="project" value="TreeGrafter"/>
</dbReference>
<dbReference type="SUPFAM" id="SSF50249">
    <property type="entry name" value="Nucleic acid-binding proteins"/>
    <property type="match status" value="1"/>
</dbReference>
<protein>
    <submittedName>
        <fullName evidence="8">PREDICTED: aspartate--tRNA ligase</fullName>
    </submittedName>
</protein>
<dbReference type="InterPro" id="IPR004523">
    <property type="entry name" value="Asp-tRNA_synthase_2"/>
</dbReference>
<dbReference type="GO" id="GO:0003723">
    <property type="term" value="F:RNA binding"/>
    <property type="evidence" value="ECO:0007669"/>
    <property type="project" value="TreeGrafter"/>
</dbReference>
<dbReference type="OMA" id="AHINQGM"/>
<dbReference type="AlphaFoldDB" id="A0A5E4GE06"/>
<name>A0A5E4GE06_PRUDU</name>
<dbReference type="Gramene" id="VVA37768">
    <property type="protein sequence ID" value="VVA37768"/>
    <property type="gene ID" value="Prudul26B000538"/>
</dbReference>
<dbReference type="InterPro" id="IPR045864">
    <property type="entry name" value="aa-tRNA-synth_II/BPL/LPL"/>
</dbReference>
<organism evidence="8 9">
    <name type="scientific">Prunus dulcis</name>
    <name type="common">Almond</name>
    <name type="synonym">Amygdalus dulcis</name>
    <dbReference type="NCBI Taxonomy" id="3755"/>
    <lineage>
        <taxon>Eukaryota</taxon>
        <taxon>Viridiplantae</taxon>
        <taxon>Streptophyta</taxon>
        <taxon>Embryophyta</taxon>
        <taxon>Tracheophyta</taxon>
        <taxon>Spermatophyta</taxon>
        <taxon>Magnoliopsida</taxon>
        <taxon>eudicotyledons</taxon>
        <taxon>Gunneridae</taxon>
        <taxon>Pentapetalae</taxon>
        <taxon>rosids</taxon>
        <taxon>fabids</taxon>
        <taxon>Rosales</taxon>
        <taxon>Rosaceae</taxon>
        <taxon>Amygdaloideae</taxon>
        <taxon>Amygdaleae</taxon>
        <taxon>Prunus</taxon>
    </lineage>
</organism>
<dbReference type="Pfam" id="PF00152">
    <property type="entry name" value="tRNA-synt_2"/>
    <property type="match status" value="1"/>
</dbReference>
<sequence length="164" mass="18074">MVKYVAGLSRESFIEIEGVLSVPSVEIKGTTQHVEVQVRKLYYVSKAAVLTSNIDDAARSDAEIEKALQAGEKVAHINQGMRLNNRVLGLRTPANQGIFRINSQVRMTFGQFFISEGFSSIGKPKLIAGSSEGGAEVFRFDYKGQPTCLAQSPQLHKQWLPPCF</sequence>
<evidence type="ECO:0000313" key="9">
    <source>
        <dbReference type="Proteomes" id="UP000327085"/>
    </source>
</evidence>
<keyword evidence="4" id="KW-0067">ATP-binding</keyword>
<dbReference type="GO" id="GO:0004815">
    <property type="term" value="F:aspartate-tRNA ligase activity"/>
    <property type="evidence" value="ECO:0007669"/>
    <property type="project" value="InterPro"/>
</dbReference>
<evidence type="ECO:0000256" key="5">
    <source>
        <dbReference type="ARBA" id="ARBA00023146"/>
    </source>
</evidence>
<dbReference type="Gene3D" id="3.30.930.10">
    <property type="entry name" value="Bira Bifunctional Protein, Domain 2"/>
    <property type="match status" value="1"/>
</dbReference>
<keyword evidence="5" id="KW-0030">Aminoacyl-tRNA synthetase</keyword>
<dbReference type="InParanoid" id="A0A5E4GE06"/>
<reference evidence="7 10" key="3">
    <citation type="journal article" date="2022" name="G3 (Bethesda)">
        <title>Whole-genome sequence and methylome profiling of the almond [Prunus dulcis (Mill.) D.A. Webb] cultivar 'Nonpareil'.</title>
        <authorList>
            <person name="D'Amico-Willman K.M."/>
            <person name="Ouma W.Z."/>
            <person name="Meulia T."/>
            <person name="Sideli G.M."/>
            <person name="Gradziel T.M."/>
            <person name="Fresnedo-Ramirez J."/>
        </authorList>
    </citation>
    <scope>NUCLEOTIDE SEQUENCE [LARGE SCALE GENOMIC DNA]</scope>
    <source>
        <strain evidence="7">Clone GOH B32 T37-40</strain>
    </source>
</reference>
<evidence type="ECO:0000313" key="10">
    <source>
        <dbReference type="Proteomes" id="UP001054821"/>
    </source>
</evidence>
<keyword evidence="1" id="KW-0963">Cytoplasm</keyword>
<evidence type="ECO:0000313" key="8">
    <source>
        <dbReference type="EMBL" id="VVA37768.1"/>
    </source>
</evidence>
<dbReference type="PANTHER" id="PTHR43450">
    <property type="entry name" value="ASPARTYL-TRNA SYNTHETASE"/>
    <property type="match status" value="1"/>
</dbReference>
<evidence type="ECO:0000256" key="2">
    <source>
        <dbReference type="ARBA" id="ARBA00022598"/>
    </source>
</evidence>
<keyword evidence="2 8" id="KW-0436">Ligase</keyword>
<dbReference type="EMBL" id="JAJFAZ020000008">
    <property type="protein sequence ID" value="KAI5313352.1"/>
    <property type="molecule type" value="Genomic_DNA"/>
</dbReference>
<dbReference type="EMBL" id="CABIKO010000571">
    <property type="protein sequence ID" value="VVA37768.1"/>
    <property type="molecule type" value="Genomic_DNA"/>
</dbReference>
<dbReference type="Proteomes" id="UP000327085">
    <property type="component" value="Unassembled WGS sequence"/>
</dbReference>
<dbReference type="GO" id="GO:0006422">
    <property type="term" value="P:aspartyl-tRNA aminoacylation"/>
    <property type="evidence" value="ECO:0007669"/>
    <property type="project" value="InterPro"/>
</dbReference>
<dbReference type="PANTHER" id="PTHR43450:SF1">
    <property type="entry name" value="ASPARTATE--TRNA LIGASE, CYTOPLASMIC"/>
    <property type="match status" value="1"/>
</dbReference>
<reference evidence="8" key="1">
    <citation type="submission" date="2019-07" db="EMBL/GenBank/DDBJ databases">
        <authorList>
            <person name="Alioto T."/>
            <person name="Alioto T."/>
            <person name="Gomez Garrido J."/>
        </authorList>
    </citation>
    <scope>NUCLEOTIDE SEQUENCE [LARGE SCALE GENOMIC DNA]</scope>
</reference>
<dbReference type="Proteomes" id="UP001054821">
    <property type="component" value="Chromosome 8"/>
</dbReference>
<dbReference type="GO" id="GO:0005524">
    <property type="term" value="F:ATP binding"/>
    <property type="evidence" value="ECO:0007669"/>
    <property type="project" value="InterPro"/>
</dbReference>
<proteinExistence type="predicted"/>
<dbReference type="GO" id="GO:0005829">
    <property type="term" value="C:cytosol"/>
    <property type="evidence" value="ECO:0007669"/>
    <property type="project" value="TreeGrafter"/>
</dbReference>
<gene>
    <name evidence="8" type="ORF">ALMOND_2B000538</name>
    <name evidence="7" type="ORF">L3X38_042526</name>
</gene>
<keyword evidence="10" id="KW-1185">Reference proteome</keyword>
<evidence type="ECO:0000256" key="1">
    <source>
        <dbReference type="ARBA" id="ARBA00022490"/>
    </source>
</evidence>
<feature type="domain" description="Aminoacyl-tRNA synthetase class II (D/K/N)" evidence="6">
    <location>
        <begin position="79"/>
        <end position="160"/>
    </location>
</feature>
<evidence type="ECO:0000256" key="3">
    <source>
        <dbReference type="ARBA" id="ARBA00022741"/>
    </source>
</evidence>
<dbReference type="SUPFAM" id="SSF55681">
    <property type="entry name" value="Class II aaRS and biotin synthetases"/>
    <property type="match status" value="1"/>
</dbReference>
<dbReference type="Gene3D" id="2.40.50.140">
    <property type="entry name" value="Nucleic acid-binding proteins"/>
    <property type="match status" value="1"/>
</dbReference>